<evidence type="ECO:0000256" key="6">
    <source>
        <dbReference type="SAM" id="MobiDB-lite"/>
    </source>
</evidence>
<sequence>MDWNLPHADDELVKRRRKDEKTSSSSGPNPYLQNHEIPSTFGFSEVYGFEADKGSLGFMDLLGLHDYPSAPTGYSLFDILHPQPPPPPLELPAVPPDLPPTPVSAAPESSDNVVMNHHQTPITANSSSLSPSSNEGETIRTAGDEEVEGEEVSINQEKTRKQCLRLGPKKKNQKRQREPRFAFMTKSQVDHLDDGYRWRKYGQKGVKNSPYPRSYYRCTTAGCGVKKRVERSSEDPSIVVTTYEGQHTHLTPTTPRGSFMFPLETAAYRSGHGSLAPSPATTPLHSPQSYFYHHQQQHLYSPPQSLNIISSASSDLLGPSLPNSSFNQDLRLRFTSPPPPASLPPLSTSQRDDGLLQDIVPSEMRKEANA</sequence>
<dbReference type="EMBL" id="JAXIOK010000011">
    <property type="protein sequence ID" value="KAK4759234.1"/>
    <property type="molecule type" value="Genomic_DNA"/>
</dbReference>
<dbReference type="InterPro" id="IPR044810">
    <property type="entry name" value="WRKY_plant"/>
</dbReference>
<dbReference type="FunFam" id="2.20.25.80:FF:000003">
    <property type="entry name" value="WRKY transcription factor 57"/>
    <property type="match status" value="1"/>
</dbReference>
<dbReference type="Pfam" id="PF03106">
    <property type="entry name" value="WRKY"/>
    <property type="match status" value="1"/>
</dbReference>
<dbReference type="InterPro" id="IPR036576">
    <property type="entry name" value="WRKY_dom_sf"/>
</dbReference>
<evidence type="ECO:0000256" key="4">
    <source>
        <dbReference type="ARBA" id="ARBA00023163"/>
    </source>
</evidence>
<evidence type="ECO:0000259" key="7">
    <source>
        <dbReference type="PROSITE" id="PS50811"/>
    </source>
</evidence>
<dbReference type="Proteomes" id="UP001345219">
    <property type="component" value="Chromosome 17"/>
</dbReference>
<proteinExistence type="predicted"/>
<dbReference type="GO" id="GO:0003700">
    <property type="term" value="F:DNA-binding transcription factor activity"/>
    <property type="evidence" value="ECO:0007669"/>
    <property type="project" value="InterPro"/>
</dbReference>
<dbReference type="PANTHER" id="PTHR31221">
    <property type="entry name" value="WRKY TRANSCRIPTION FACTOR PROTEIN 1-RELATED"/>
    <property type="match status" value="1"/>
</dbReference>
<accession>A0AAN7K430</accession>
<feature type="domain" description="WRKY" evidence="7">
    <location>
        <begin position="187"/>
        <end position="252"/>
    </location>
</feature>
<dbReference type="GO" id="GO:0043565">
    <property type="term" value="F:sequence-specific DNA binding"/>
    <property type="evidence" value="ECO:0007669"/>
    <property type="project" value="InterPro"/>
</dbReference>
<feature type="region of interest" description="Disordered" evidence="6">
    <location>
        <begin position="1"/>
        <end position="37"/>
    </location>
</feature>
<dbReference type="PROSITE" id="PS50811">
    <property type="entry name" value="WRKY"/>
    <property type="match status" value="1"/>
</dbReference>
<keyword evidence="4" id="KW-0804">Transcription</keyword>
<dbReference type="Gene3D" id="2.20.25.80">
    <property type="entry name" value="WRKY domain"/>
    <property type="match status" value="1"/>
</dbReference>
<dbReference type="InterPro" id="IPR003657">
    <property type="entry name" value="WRKY_dom"/>
</dbReference>
<comment type="subcellular location">
    <subcellularLocation>
        <location evidence="1">Nucleus</location>
    </subcellularLocation>
</comment>
<gene>
    <name evidence="8" type="ORF">SAY87_022365</name>
</gene>
<keyword evidence="5" id="KW-0539">Nucleus</keyword>
<evidence type="ECO:0000256" key="3">
    <source>
        <dbReference type="ARBA" id="ARBA00023125"/>
    </source>
</evidence>
<protein>
    <recommendedName>
        <fullName evidence="7">WRKY domain-containing protein</fullName>
    </recommendedName>
</protein>
<reference evidence="8 9" key="1">
    <citation type="journal article" date="2023" name="Hortic Res">
        <title>Pangenome of water caltrop reveals structural variations and asymmetric subgenome divergence after allopolyploidization.</title>
        <authorList>
            <person name="Zhang X."/>
            <person name="Chen Y."/>
            <person name="Wang L."/>
            <person name="Yuan Y."/>
            <person name="Fang M."/>
            <person name="Shi L."/>
            <person name="Lu R."/>
            <person name="Comes H.P."/>
            <person name="Ma Y."/>
            <person name="Chen Y."/>
            <person name="Huang G."/>
            <person name="Zhou Y."/>
            <person name="Zheng Z."/>
            <person name="Qiu Y."/>
        </authorList>
    </citation>
    <scope>NUCLEOTIDE SEQUENCE [LARGE SCALE GENOMIC DNA]</scope>
    <source>
        <tissue evidence="8">Roots</tissue>
    </source>
</reference>
<evidence type="ECO:0000256" key="5">
    <source>
        <dbReference type="ARBA" id="ARBA00023242"/>
    </source>
</evidence>
<keyword evidence="2" id="KW-0805">Transcription regulation</keyword>
<dbReference type="GO" id="GO:0005634">
    <property type="term" value="C:nucleus"/>
    <property type="evidence" value="ECO:0007669"/>
    <property type="project" value="UniProtKB-SubCell"/>
</dbReference>
<evidence type="ECO:0000313" key="8">
    <source>
        <dbReference type="EMBL" id="KAK4759234.1"/>
    </source>
</evidence>
<feature type="region of interest" description="Disordered" evidence="6">
    <location>
        <begin position="328"/>
        <end position="370"/>
    </location>
</feature>
<dbReference type="PANTHER" id="PTHR31221:SF350">
    <property type="entry name" value="WRKY TRANSCRIPTION FACTOR 48-RELATED"/>
    <property type="match status" value="1"/>
</dbReference>
<evidence type="ECO:0000256" key="1">
    <source>
        <dbReference type="ARBA" id="ARBA00004123"/>
    </source>
</evidence>
<dbReference type="SMART" id="SM00774">
    <property type="entry name" value="WRKY"/>
    <property type="match status" value="1"/>
</dbReference>
<keyword evidence="3" id="KW-0238">DNA-binding</keyword>
<comment type="caution">
    <text evidence="8">The sequence shown here is derived from an EMBL/GenBank/DDBJ whole genome shotgun (WGS) entry which is preliminary data.</text>
</comment>
<name>A0AAN7K430_9MYRT</name>
<evidence type="ECO:0000256" key="2">
    <source>
        <dbReference type="ARBA" id="ARBA00023015"/>
    </source>
</evidence>
<feature type="compositionally biased region" description="Polar residues" evidence="6">
    <location>
        <begin position="23"/>
        <end position="32"/>
    </location>
</feature>
<dbReference type="AlphaFoldDB" id="A0AAN7K430"/>
<dbReference type="SUPFAM" id="SSF118290">
    <property type="entry name" value="WRKY DNA-binding domain"/>
    <property type="match status" value="1"/>
</dbReference>
<keyword evidence="9" id="KW-1185">Reference proteome</keyword>
<organism evidence="8 9">
    <name type="scientific">Trapa incisa</name>
    <dbReference type="NCBI Taxonomy" id="236973"/>
    <lineage>
        <taxon>Eukaryota</taxon>
        <taxon>Viridiplantae</taxon>
        <taxon>Streptophyta</taxon>
        <taxon>Embryophyta</taxon>
        <taxon>Tracheophyta</taxon>
        <taxon>Spermatophyta</taxon>
        <taxon>Magnoliopsida</taxon>
        <taxon>eudicotyledons</taxon>
        <taxon>Gunneridae</taxon>
        <taxon>Pentapetalae</taxon>
        <taxon>rosids</taxon>
        <taxon>malvids</taxon>
        <taxon>Myrtales</taxon>
        <taxon>Lythraceae</taxon>
        <taxon>Trapa</taxon>
    </lineage>
</organism>
<feature type="region of interest" description="Disordered" evidence="6">
    <location>
        <begin position="122"/>
        <end position="155"/>
    </location>
</feature>
<evidence type="ECO:0000313" key="9">
    <source>
        <dbReference type="Proteomes" id="UP001345219"/>
    </source>
</evidence>